<organism evidence="2 3">
    <name type="scientific">Coniochaeta ligniaria NRRL 30616</name>
    <dbReference type="NCBI Taxonomy" id="1408157"/>
    <lineage>
        <taxon>Eukaryota</taxon>
        <taxon>Fungi</taxon>
        <taxon>Dikarya</taxon>
        <taxon>Ascomycota</taxon>
        <taxon>Pezizomycotina</taxon>
        <taxon>Sordariomycetes</taxon>
        <taxon>Sordariomycetidae</taxon>
        <taxon>Coniochaetales</taxon>
        <taxon>Coniochaetaceae</taxon>
        <taxon>Coniochaeta</taxon>
    </lineage>
</organism>
<evidence type="ECO:0000313" key="3">
    <source>
        <dbReference type="Proteomes" id="UP000182658"/>
    </source>
</evidence>
<feature type="compositionally biased region" description="Polar residues" evidence="1">
    <location>
        <begin position="38"/>
        <end position="73"/>
    </location>
</feature>
<dbReference type="Proteomes" id="UP000182658">
    <property type="component" value="Unassembled WGS sequence"/>
</dbReference>
<dbReference type="InParanoid" id="A0A1J7J9Q2"/>
<name>A0A1J7J9Q2_9PEZI</name>
<sequence length="149" mass="16736">MPYEQGHIQLWSLNDSKPAGSPGNLDARRKPMGFGRMLQSTAQQRGQHLANQQQTIEQPQPSKLNNNIRSDVAQSDPDHSDPQNLGTISDRKTLVLSDVMAFRKRRYGFRNYGNPDAENQIFGLVNTLISGSALIRQSNEHTTQGHREL</sequence>
<evidence type="ECO:0000313" key="2">
    <source>
        <dbReference type="EMBL" id="OIW24258.1"/>
    </source>
</evidence>
<accession>A0A1J7J9Q2</accession>
<dbReference type="OrthoDB" id="4707307at2759"/>
<protein>
    <submittedName>
        <fullName evidence="2">Uncharacterized protein</fullName>
    </submittedName>
</protein>
<reference evidence="2 3" key="1">
    <citation type="submission" date="2016-10" db="EMBL/GenBank/DDBJ databases">
        <title>Draft genome sequence of Coniochaeta ligniaria NRRL30616, a lignocellulolytic fungus for bioabatement of inhibitors in plant biomass hydrolysates.</title>
        <authorList>
            <consortium name="DOE Joint Genome Institute"/>
            <person name="Jimenez D.J."/>
            <person name="Hector R.E."/>
            <person name="Riley R."/>
            <person name="Sun H."/>
            <person name="Grigoriev I.V."/>
            <person name="Van Elsas J.D."/>
            <person name="Nichols N.N."/>
        </authorList>
    </citation>
    <scope>NUCLEOTIDE SEQUENCE [LARGE SCALE GENOMIC DNA]</scope>
    <source>
        <strain evidence="2 3">NRRL 30616</strain>
    </source>
</reference>
<feature type="region of interest" description="Disordered" evidence="1">
    <location>
        <begin position="1"/>
        <end position="88"/>
    </location>
</feature>
<dbReference type="AlphaFoldDB" id="A0A1J7J9Q2"/>
<keyword evidence="3" id="KW-1185">Reference proteome</keyword>
<evidence type="ECO:0000256" key="1">
    <source>
        <dbReference type="SAM" id="MobiDB-lite"/>
    </source>
</evidence>
<dbReference type="EMBL" id="KV875104">
    <property type="protein sequence ID" value="OIW24258.1"/>
    <property type="molecule type" value="Genomic_DNA"/>
</dbReference>
<gene>
    <name evidence="2" type="ORF">CONLIGDRAFT_685876</name>
</gene>
<proteinExistence type="predicted"/>